<protein>
    <submittedName>
        <fullName evidence="2">Uncharacterized protein</fullName>
    </submittedName>
</protein>
<feature type="compositionally biased region" description="Polar residues" evidence="1">
    <location>
        <begin position="1"/>
        <end position="12"/>
    </location>
</feature>
<comment type="caution">
    <text evidence="2">The sequence shown here is derived from an EMBL/GenBank/DDBJ whole genome shotgun (WGS) entry which is preliminary data.</text>
</comment>
<accession>A0A2P8FGM5</accession>
<keyword evidence="3" id="KW-1185">Reference proteome</keyword>
<gene>
    <name evidence="2" type="ORF">CLV42_12434</name>
</gene>
<dbReference type="EMBL" id="PYGK01000024">
    <property type="protein sequence ID" value="PSL20858.1"/>
    <property type="molecule type" value="Genomic_DNA"/>
</dbReference>
<dbReference type="Proteomes" id="UP000240978">
    <property type="component" value="Unassembled WGS sequence"/>
</dbReference>
<dbReference type="AlphaFoldDB" id="A0A2P8FGM5"/>
<feature type="region of interest" description="Disordered" evidence="1">
    <location>
        <begin position="1"/>
        <end position="24"/>
    </location>
</feature>
<organism evidence="2 3">
    <name type="scientific">Chitinophaga ginsengisoli</name>
    <dbReference type="NCBI Taxonomy" id="363837"/>
    <lineage>
        <taxon>Bacteria</taxon>
        <taxon>Pseudomonadati</taxon>
        <taxon>Bacteroidota</taxon>
        <taxon>Chitinophagia</taxon>
        <taxon>Chitinophagales</taxon>
        <taxon>Chitinophagaceae</taxon>
        <taxon>Chitinophaga</taxon>
    </lineage>
</organism>
<evidence type="ECO:0000313" key="3">
    <source>
        <dbReference type="Proteomes" id="UP000240978"/>
    </source>
</evidence>
<evidence type="ECO:0000256" key="1">
    <source>
        <dbReference type="SAM" id="MobiDB-lite"/>
    </source>
</evidence>
<name>A0A2P8FGM5_9BACT</name>
<sequence length="143" mass="16502">MLVSSSGPSASQFHLHRGPDKALSKSVRDHTLITSMHDHRLAPPTLTDSNNTRGRDDSPHTQHNILKIFFLFCYHRLAPLRHFFIFTGAGMTHSQAGKQNIHIRNHFQFLLSHRLAPLLHGLLLHRGRDERPQTTQNVYWYPE</sequence>
<feature type="region of interest" description="Disordered" evidence="1">
    <location>
        <begin position="38"/>
        <end position="58"/>
    </location>
</feature>
<proteinExistence type="predicted"/>
<reference evidence="2 3" key="1">
    <citation type="submission" date="2018-03" db="EMBL/GenBank/DDBJ databases">
        <title>Genomic Encyclopedia of Archaeal and Bacterial Type Strains, Phase II (KMG-II): from individual species to whole genera.</title>
        <authorList>
            <person name="Goeker M."/>
        </authorList>
    </citation>
    <scope>NUCLEOTIDE SEQUENCE [LARGE SCALE GENOMIC DNA]</scope>
    <source>
        <strain evidence="2 3">DSM 18107</strain>
    </source>
</reference>
<evidence type="ECO:0000313" key="2">
    <source>
        <dbReference type="EMBL" id="PSL20858.1"/>
    </source>
</evidence>